<dbReference type="SUPFAM" id="SSF55874">
    <property type="entry name" value="ATPase domain of HSP90 chaperone/DNA topoisomerase II/histidine kinase"/>
    <property type="match status" value="1"/>
</dbReference>
<sequence>MHSILLTVLLDIVFAAAPLAAIVYMYRYRQTLIDAEAIRPVQVLSTGLGIWVFYHSLDAIVLLFGPFFVSDAGVPALTGFIQNRLRWFTDLLATAFLAIGFIWLFRRMIEILSGLQNSQQALEHELDSRSVVEAELKARASSERANSRSRSEFMLGLSHELRTPINGILGLSGLLANTGLDPSQRKLLTTIERSAQAMLARVTDVLDLARLENDRIELRSVAFRPDEMARTVMGLFEPLAGEKGIELKLETGDGADLPVVGDPVRVRQILNNLMSNALKFTPAGSVSLSVRHHPAGGGKCRVEYIVADTGVGMDEALLARLSGRSGTEAGGDFGLGLSICRRLAGLMDGDMSIESRPGAGTRVTVRIRVQDEPADVD</sequence>
<comment type="catalytic activity">
    <reaction evidence="1">
        <text>ATP + protein L-histidine = ADP + protein N-phospho-L-histidine.</text>
        <dbReference type="EC" id="2.7.13.3"/>
    </reaction>
</comment>
<dbReference type="InterPro" id="IPR003594">
    <property type="entry name" value="HATPase_dom"/>
</dbReference>
<reference evidence="8 9" key="1">
    <citation type="submission" date="2018-10" db="EMBL/GenBank/DDBJ databases">
        <title>Genomic Encyclopedia of Type Strains, Phase IV (KMG-IV): sequencing the most valuable type-strain genomes for metagenomic binning, comparative biology and taxonomic classification.</title>
        <authorList>
            <person name="Goeker M."/>
        </authorList>
    </citation>
    <scope>NUCLEOTIDE SEQUENCE [LARGE SCALE GENOMIC DNA]</scope>
    <source>
        <strain evidence="8 9">DSM 4734</strain>
    </source>
</reference>
<dbReference type="InterPro" id="IPR036097">
    <property type="entry name" value="HisK_dim/P_sf"/>
</dbReference>
<evidence type="ECO:0000256" key="4">
    <source>
        <dbReference type="ARBA" id="ARBA00022679"/>
    </source>
</evidence>
<dbReference type="RefSeq" id="WP_121211244.1">
    <property type="nucleotide sequence ID" value="NZ_RBIM01000004.1"/>
</dbReference>
<dbReference type="Proteomes" id="UP000273675">
    <property type="component" value="Unassembled WGS sequence"/>
</dbReference>
<evidence type="ECO:0000256" key="2">
    <source>
        <dbReference type="ARBA" id="ARBA00012438"/>
    </source>
</evidence>
<dbReference type="InterPro" id="IPR036890">
    <property type="entry name" value="HATPase_C_sf"/>
</dbReference>
<dbReference type="CDD" id="cd00082">
    <property type="entry name" value="HisKA"/>
    <property type="match status" value="1"/>
</dbReference>
<name>A0A495D445_9PROT</name>
<dbReference type="AlphaFoldDB" id="A0A495D445"/>
<feature type="transmembrane region" description="Helical" evidence="6">
    <location>
        <begin position="6"/>
        <end position="26"/>
    </location>
</feature>
<feature type="domain" description="Histidine kinase" evidence="7">
    <location>
        <begin position="156"/>
        <end position="371"/>
    </location>
</feature>
<evidence type="ECO:0000256" key="6">
    <source>
        <dbReference type="SAM" id="Phobius"/>
    </source>
</evidence>
<comment type="caution">
    <text evidence="8">The sequence shown here is derived from an EMBL/GenBank/DDBJ whole genome shotgun (WGS) entry which is preliminary data.</text>
</comment>
<keyword evidence="6" id="KW-0472">Membrane</keyword>
<keyword evidence="5 8" id="KW-0418">Kinase</keyword>
<protein>
    <recommendedName>
        <fullName evidence="2">histidine kinase</fullName>
        <ecNumber evidence="2">2.7.13.3</ecNumber>
    </recommendedName>
</protein>
<dbReference type="SMART" id="SM00388">
    <property type="entry name" value="HisKA"/>
    <property type="match status" value="1"/>
</dbReference>
<dbReference type="Pfam" id="PF02518">
    <property type="entry name" value="HATPase_c"/>
    <property type="match status" value="1"/>
</dbReference>
<dbReference type="PROSITE" id="PS50109">
    <property type="entry name" value="HIS_KIN"/>
    <property type="match status" value="1"/>
</dbReference>
<dbReference type="EC" id="2.7.13.3" evidence="2"/>
<keyword evidence="4" id="KW-0808">Transferase</keyword>
<accession>A0A495D445</accession>
<evidence type="ECO:0000256" key="3">
    <source>
        <dbReference type="ARBA" id="ARBA00022553"/>
    </source>
</evidence>
<dbReference type="EMBL" id="RBIM01000004">
    <property type="protein sequence ID" value="RKQ96684.1"/>
    <property type="molecule type" value="Genomic_DNA"/>
</dbReference>
<dbReference type="InterPro" id="IPR005467">
    <property type="entry name" value="His_kinase_dom"/>
</dbReference>
<dbReference type="Pfam" id="PF00512">
    <property type="entry name" value="HisKA"/>
    <property type="match status" value="1"/>
</dbReference>
<dbReference type="Gene3D" id="1.10.287.130">
    <property type="match status" value="1"/>
</dbReference>
<proteinExistence type="predicted"/>
<feature type="transmembrane region" description="Helical" evidence="6">
    <location>
        <begin position="47"/>
        <end position="67"/>
    </location>
</feature>
<dbReference type="PANTHER" id="PTHR43047">
    <property type="entry name" value="TWO-COMPONENT HISTIDINE PROTEIN KINASE"/>
    <property type="match status" value="1"/>
</dbReference>
<feature type="transmembrane region" description="Helical" evidence="6">
    <location>
        <begin position="87"/>
        <end position="105"/>
    </location>
</feature>
<evidence type="ECO:0000259" key="7">
    <source>
        <dbReference type="PROSITE" id="PS50109"/>
    </source>
</evidence>
<keyword evidence="6" id="KW-1133">Transmembrane helix</keyword>
<evidence type="ECO:0000256" key="5">
    <source>
        <dbReference type="ARBA" id="ARBA00022777"/>
    </source>
</evidence>
<dbReference type="Gene3D" id="3.30.565.10">
    <property type="entry name" value="Histidine kinase-like ATPase, C-terminal domain"/>
    <property type="match status" value="1"/>
</dbReference>
<organism evidence="8 9">
    <name type="scientific">Maricaulis maris</name>
    <dbReference type="NCBI Taxonomy" id="74318"/>
    <lineage>
        <taxon>Bacteria</taxon>
        <taxon>Pseudomonadati</taxon>
        <taxon>Pseudomonadota</taxon>
        <taxon>Alphaproteobacteria</taxon>
        <taxon>Maricaulales</taxon>
        <taxon>Maricaulaceae</taxon>
        <taxon>Maricaulis</taxon>
    </lineage>
</organism>
<dbReference type="SUPFAM" id="SSF47384">
    <property type="entry name" value="Homodimeric domain of signal transducing histidine kinase"/>
    <property type="match status" value="1"/>
</dbReference>
<dbReference type="GO" id="GO:0000155">
    <property type="term" value="F:phosphorelay sensor kinase activity"/>
    <property type="evidence" value="ECO:0007669"/>
    <property type="project" value="InterPro"/>
</dbReference>
<evidence type="ECO:0000256" key="1">
    <source>
        <dbReference type="ARBA" id="ARBA00000085"/>
    </source>
</evidence>
<dbReference type="PANTHER" id="PTHR43047:SF64">
    <property type="entry name" value="HISTIDINE KINASE CONTAINING CHEY-HOMOLOGOUS RECEIVER DOMAIN AND PAS DOMAIN-RELATED"/>
    <property type="match status" value="1"/>
</dbReference>
<dbReference type="InterPro" id="IPR003661">
    <property type="entry name" value="HisK_dim/P_dom"/>
</dbReference>
<dbReference type="OrthoDB" id="9774458at2"/>
<gene>
    <name evidence="8" type="ORF">C7435_2017</name>
</gene>
<keyword evidence="3" id="KW-0597">Phosphoprotein</keyword>
<evidence type="ECO:0000313" key="9">
    <source>
        <dbReference type="Proteomes" id="UP000273675"/>
    </source>
</evidence>
<dbReference type="PRINTS" id="PR00344">
    <property type="entry name" value="BCTRLSENSOR"/>
</dbReference>
<dbReference type="InterPro" id="IPR004358">
    <property type="entry name" value="Sig_transdc_His_kin-like_C"/>
</dbReference>
<dbReference type="SMART" id="SM00387">
    <property type="entry name" value="HATPase_c"/>
    <property type="match status" value="1"/>
</dbReference>
<evidence type="ECO:0000313" key="8">
    <source>
        <dbReference type="EMBL" id="RKQ96684.1"/>
    </source>
</evidence>
<keyword evidence="6" id="KW-0812">Transmembrane</keyword>